<evidence type="ECO:0000313" key="3">
    <source>
        <dbReference type="EMBL" id="VFT78387.1"/>
    </source>
</evidence>
<evidence type="ECO:0000313" key="4">
    <source>
        <dbReference type="Proteomes" id="UP000332933"/>
    </source>
</evidence>
<organism evidence="3 4">
    <name type="scientific">Aphanomyces stellatus</name>
    <dbReference type="NCBI Taxonomy" id="120398"/>
    <lineage>
        <taxon>Eukaryota</taxon>
        <taxon>Sar</taxon>
        <taxon>Stramenopiles</taxon>
        <taxon>Oomycota</taxon>
        <taxon>Saprolegniomycetes</taxon>
        <taxon>Saprolegniales</taxon>
        <taxon>Verrucalvaceae</taxon>
        <taxon>Aphanomyces</taxon>
    </lineage>
</organism>
<dbReference type="Proteomes" id="UP000332933">
    <property type="component" value="Unassembled WGS sequence"/>
</dbReference>
<proteinExistence type="predicted"/>
<dbReference type="EMBL" id="CAADRA010000082">
    <property type="protein sequence ID" value="VFT78387.1"/>
    <property type="molecule type" value="Genomic_DNA"/>
</dbReference>
<dbReference type="AlphaFoldDB" id="A0A485K4P8"/>
<gene>
    <name evidence="3" type="primary">Aste57867_1167</name>
    <name evidence="2" type="ORF">As57867_001166</name>
    <name evidence="3" type="ORF">ASTE57867_1167</name>
</gene>
<keyword evidence="4" id="KW-1185">Reference proteome</keyword>
<reference evidence="3 4" key="1">
    <citation type="submission" date="2019-03" db="EMBL/GenBank/DDBJ databases">
        <authorList>
            <person name="Gaulin E."/>
            <person name="Dumas B."/>
        </authorList>
    </citation>
    <scope>NUCLEOTIDE SEQUENCE [LARGE SCALE GENOMIC DNA]</scope>
    <source>
        <strain evidence="3">CBS 568.67</strain>
    </source>
</reference>
<keyword evidence="1" id="KW-0175">Coiled coil</keyword>
<sequence>MDTHHRMIKVEDDSEAKRRRYFREKQRIHALKAKGFRHGLRDEVAALEATLSRAKARAGPMTGALPWHEVAKALQDARDRAIADNRALKIETHKLEQLARELNAWVRQTSVLPASLASTSRTWRNVTLLANPTSRQMGKEWITQHMYHNADRLFMEHGFPAAWDEQGMHDWCFTKTHHYLSRFQSVLPVPMPVLVDLYRNHICQVNMMDISMADVDAGMYPSLGGRTHSTVKEATDTTTLHRVSVTHTSGRRVVAEETTVLVGIFREETRTIVVAQYICDDEALGLQNEKAAQRGWQYWCEFQPASDASTHVRLLAFCGLTSRNNEALPLEDEAVVWGVDVEKDLNAPETIRKAKWRQEMQAAADRMSAASCTRFGSILMEYFQRLGCPPI</sequence>
<name>A0A485K4P8_9STRA</name>
<accession>A0A485K4P8</accession>
<evidence type="ECO:0000313" key="2">
    <source>
        <dbReference type="EMBL" id="KAF0719244.1"/>
    </source>
</evidence>
<feature type="coiled-coil region" evidence="1">
    <location>
        <begin position="37"/>
        <end position="108"/>
    </location>
</feature>
<dbReference type="EMBL" id="VJMH01000082">
    <property type="protein sequence ID" value="KAF0719244.1"/>
    <property type="molecule type" value="Genomic_DNA"/>
</dbReference>
<reference evidence="2" key="2">
    <citation type="submission" date="2019-06" db="EMBL/GenBank/DDBJ databases">
        <title>Genomics analysis of Aphanomyces spp. identifies a new class of oomycete effector associated with host adaptation.</title>
        <authorList>
            <person name="Gaulin E."/>
        </authorList>
    </citation>
    <scope>NUCLEOTIDE SEQUENCE</scope>
    <source>
        <strain evidence="2">CBS 578.67</strain>
    </source>
</reference>
<evidence type="ECO:0000256" key="1">
    <source>
        <dbReference type="SAM" id="Coils"/>
    </source>
</evidence>
<protein>
    <submittedName>
        <fullName evidence="3">Aste57867_1167 protein</fullName>
    </submittedName>
</protein>